<name>A0A518H510_9BACT</name>
<dbReference type="RefSeq" id="WP_231749175.1">
    <property type="nucleotide sequence ID" value="NZ_CP036426.1"/>
</dbReference>
<dbReference type="KEGG" id="tpla:ElP_38380"/>
<sequence length="83" mass="8923">MVLSPGAGSEPESRPVPIVELGVAEAYDLLLHRFGRTDLPPLDAIENEDWGRDALLSRFLELSAADLLAAGLTWDEPEPEPGG</sequence>
<gene>
    <name evidence="1" type="ORF">ElP_38380</name>
</gene>
<dbReference type="Proteomes" id="UP000317835">
    <property type="component" value="Chromosome"/>
</dbReference>
<dbReference type="EMBL" id="CP036426">
    <property type="protein sequence ID" value="QDV35929.1"/>
    <property type="molecule type" value="Genomic_DNA"/>
</dbReference>
<accession>A0A518H510</accession>
<proteinExistence type="predicted"/>
<dbReference type="AlphaFoldDB" id="A0A518H510"/>
<protein>
    <submittedName>
        <fullName evidence="1">Uncharacterized protein</fullName>
    </submittedName>
</protein>
<keyword evidence="2" id="KW-1185">Reference proteome</keyword>
<reference evidence="1 2" key="1">
    <citation type="submission" date="2019-02" db="EMBL/GenBank/DDBJ databases">
        <title>Deep-cultivation of Planctomycetes and their phenomic and genomic characterization uncovers novel biology.</title>
        <authorList>
            <person name="Wiegand S."/>
            <person name="Jogler M."/>
            <person name="Boedeker C."/>
            <person name="Pinto D."/>
            <person name="Vollmers J."/>
            <person name="Rivas-Marin E."/>
            <person name="Kohn T."/>
            <person name="Peeters S.H."/>
            <person name="Heuer A."/>
            <person name="Rast P."/>
            <person name="Oberbeckmann S."/>
            <person name="Bunk B."/>
            <person name="Jeske O."/>
            <person name="Meyerdierks A."/>
            <person name="Storesund J.E."/>
            <person name="Kallscheuer N."/>
            <person name="Luecker S."/>
            <person name="Lage O.M."/>
            <person name="Pohl T."/>
            <person name="Merkel B.J."/>
            <person name="Hornburger P."/>
            <person name="Mueller R.-W."/>
            <person name="Bruemmer F."/>
            <person name="Labrenz M."/>
            <person name="Spormann A.M."/>
            <person name="Op den Camp H."/>
            <person name="Overmann J."/>
            <person name="Amann R."/>
            <person name="Jetten M.S.M."/>
            <person name="Mascher T."/>
            <person name="Medema M.H."/>
            <person name="Devos D.P."/>
            <person name="Kaster A.-K."/>
            <person name="Ovreas L."/>
            <person name="Rohde M."/>
            <person name="Galperin M.Y."/>
            <person name="Jogler C."/>
        </authorList>
    </citation>
    <scope>NUCLEOTIDE SEQUENCE [LARGE SCALE GENOMIC DNA]</scope>
    <source>
        <strain evidence="1 2">ElP</strain>
    </source>
</reference>
<evidence type="ECO:0000313" key="2">
    <source>
        <dbReference type="Proteomes" id="UP000317835"/>
    </source>
</evidence>
<organism evidence="1 2">
    <name type="scientific">Tautonia plasticadhaerens</name>
    <dbReference type="NCBI Taxonomy" id="2527974"/>
    <lineage>
        <taxon>Bacteria</taxon>
        <taxon>Pseudomonadati</taxon>
        <taxon>Planctomycetota</taxon>
        <taxon>Planctomycetia</taxon>
        <taxon>Isosphaerales</taxon>
        <taxon>Isosphaeraceae</taxon>
        <taxon>Tautonia</taxon>
    </lineage>
</organism>
<evidence type="ECO:0000313" key="1">
    <source>
        <dbReference type="EMBL" id="QDV35929.1"/>
    </source>
</evidence>